<feature type="transmembrane region" description="Helical" evidence="1">
    <location>
        <begin position="408"/>
        <end position="426"/>
    </location>
</feature>
<gene>
    <name evidence="2" type="ORF">GCM10010123_43500</name>
</gene>
<feature type="transmembrane region" description="Helical" evidence="1">
    <location>
        <begin position="383"/>
        <end position="401"/>
    </location>
</feature>
<keyword evidence="1" id="KW-0812">Transmembrane</keyword>
<dbReference type="AlphaFoldDB" id="A0A8J3FGD5"/>
<dbReference type="Proteomes" id="UP000649739">
    <property type="component" value="Unassembled WGS sequence"/>
</dbReference>
<keyword evidence="3" id="KW-1185">Reference proteome</keyword>
<protein>
    <submittedName>
        <fullName evidence="2">Uncharacterized protein</fullName>
    </submittedName>
</protein>
<feature type="transmembrane region" description="Helical" evidence="1">
    <location>
        <begin position="36"/>
        <end position="58"/>
    </location>
</feature>
<evidence type="ECO:0000313" key="3">
    <source>
        <dbReference type="Proteomes" id="UP000649739"/>
    </source>
</evidence>
<feature type="transmembrane region" description="Helical" evidence="1">
    <location>
        <begin position="138"/>
        <end position="159"/>
    </location>
</feature>
<feature type="transmembrane region" description="Helical" evidence="1">
    <location>
        <begin position="285"/>
        <end position="304"/>
    </location>
</feature>
<comment type="caution">
    <text evidence="2">The sequence shown here is derived from an EMBL/GenBank/DDBJ whole genome shotgun (WGS) entry which is preliminary data.</text>
</comment>
<reference evidence="2" key="1">
    <citation type="journal article" date="2014" name="Int. J. Syst. Evol. Microbiol.">
        <title>Complete genome sequence of Corynebacterium casei LMG S-19264T (=DSM 44701T), isolated from a smear-ripened cheese.</title>
        <authorList>
            <consortium name="US DOE Joint Genome Institute (JGI-PGF)"/>
            <person name="Walter F."/>
            <person name="Albersmeier A."/>
            <person name="Kalinowski J."/>
            <person name="Ruckert C."/>
        </authorList>
    </citation>
    <scope>NUCLEOTIDE SEQUENCE</scope>
    <source>
        <strain evidence="2">JCM 3090</strain>
    </source>
</reference>
<accession>A0A8J3FGD5</accession>
<feature type="transmembrane region" description="Helical" evidence="1">
    <location>
        <begin position="105"/>
        <end position="126"/>
    </location>
</feature>
<evidence type="ECO:0000313" key="2">
    <source>
        <dbReference type="EMBL" id="GGK08937.1"/>
    </source>
</evidence>
<dbReference type="EMBL" id="BMQB01000013">
    <property type="protein sequence ID" value="GGK08937.1"/>
    <property type="molecule type" value="Genomic_DNA"/>
</dbReference>
<proteinExistence type="predicted"/>
<organism evidence="2 3">
    <name type="scientific">Pilimelia anulata</name>
    <dbReference type="NCBI Taxonomy" id="53371"/>
    <lineage>
        <taxon>Bacteria</taxon>
        <taxon>Bacillati</taxon>
        <taxon>Actinomycetota</taxon>
        <taxon>Actinomycetes</taxon>
        <taxon>Micromonosporales</taxon>
        <taxon>Micromonosporaceae</taxon>
        <taxon>Pilimelia</taxon>
    </lineage>
</organism>
<feature type="transmembrane region" description="Helical" evidence="1">
    <location>
        <begin position="240"/>
        <end position="255"/>
    </location>
</feature>
<feature type="transmembrane region" description="Helical" evidence="1">
    <location>
        <begin position="70"/>
        <end position="93"/>
    </location>
</feature>
<feature type="transmembrane region" description="Helical" evidence="1">
    <location>
        <begin position="261"/>
        <end position="278"/>
    </location>
</feature>
<sequence length="455" mass="48678">MTLVVPAAAGAVVPAAVARGWRLPYAWPLFALLPLYPLWWLLGLGPFIFILLAVPMVLQLARRPRIAVPAGFWIWLILVGWVVLSAVMLDLTAPGTMPPGGSGRYVAWAIRVLSYLSATVVLLYVHNLSEQQLPRRRLVRWLAATAVWVVVGGYLGLLLPRVRFPAPLSHLLPHGIAADPFVKRLMHIEFAQVQQILGAAASARPAAPYDFTNTWGENLAVLLVWFVVGWVVLARGWRRLAGVAVLGAALVPIIGSLNRGMWLGLGLAAAYVAVRLGARGRLRALVALGGTTLLVGAVIALSPLGETIGGRLAHGHSDRIRTTLTSSAYRAANASPVLGFGGNRALVGSNKSIAIGKTANCGQCGNREIGSDGQFGNLLVGQGWVGLICYNAFFLWALWAYRRRRDAIGIAASTGIVLLLWFQFAYNSVPMTLIYAMVGLGLLARPAPARPAVAA</sequence>
<dbReference type="RefSeq" id="WP_189172074.1">
    <property type="nucleotide sequence ID" value="NZ_BMQB01000013.1"/>
</dbReference>
<name>A0A8J3FGD5_9ACTN</name>
<feature type="transmembrane region" description="Helical" evidence="1">
    <location>
        <begin position="215"/>
        <end position="233"/>
    </location>
</feature>
<evidence type="ECO:0000256" key="1">
    <source>
        <dbReference type="SAM" id="Phobius"/>
    </source>
</evidence>
<reference evidence="2" key="2">
    <citation type="submission" date="2020-09" db="EMBL/GenBank/DDBJ databases">
        <authorList>
            <person name="Sun Q."/>
            <person name="Ohkuma M."/>
        </authorList>
    </citation>
    <scope>NUCLEOTIDE SEQUENCE</scope>
    <source>
        <strain evidence="2">JCM 3090</strain>
    </source>
</reference>
<keyword evidence="1" id="KW-1133">Transmembrane helix</keyword>
<keyword evidence="1" id="KW-0472">Membrane</keyword>